<keyword evidence="1" id="KW-0805">Transcription regulation</keyword>
<dbReference type="PROSITE" id="PS50956">
    <property type="entry name" value="HTH_ASNC_2"/>
    <property type="match status" value="1"/>
</dbReference>
<keyword evidence="4" id="KW-0804">Transcription</keyword>
<organism evidence="6 7">
    <name type="scientific">Rhodoferax koreensis</name>
    <dbReference type="NCBI Taxonomy" id="1842727"/>
    <lineage>
        <taxon>Bacteria</taxon>
        <taxon>Pseudomonadati</taxon>
        <taxon>Pseudomonadota</taxon>
        <taxon>Betaproteobacteria</taxon>
        <taxon>Burkholderiales</taxon>
        <taxon>Comamonadaceae</taxon>
        <taxon>Rhodoferax</taxon>
    </lineage>
</organism>
<dbReference type="SUPFAM" id="SSF54909">
    <property type="entry name" value="Dimeric alpha+beta barrel"/>
    <property type="match status" value="1"/>
</dbReference>
<proteinExistence type="predicted"/>
<dbReference type="Proteomes" id="UP000186609">
    <property type="component" value="Chromosome"/>
</dbReference>
<evidence type="ECO:0000256" key="4">
    <source>
        <dbReference type="ARBA" id="ARBA00023163"/>
    </source>
</evidence>
<keyword evidence="2" id="KW-0238">DNA-binding</keyword>
<evidence type="ECO:0000313" key="7">
    <source>
        <dbReference type="Proteomes" id="UP000186609"/>
    </source>
</evidence>
<dbReference type="InterPro" id="IPR036390">
    <property type="entry name" value="WH_DNA-bd_sf"/>
</dbReference>
<evidence type="ECO:0000256" key="2">
    <source>
        <dbReference type="ARBA" id="ARBA00023125"/>
    </source>
</evidence>
<evidence type="ECO:0000256" key="3">
    <source>
        <dbReference type="ARBA" id="ARBA00023159"/>
    </source>
</evidence>
<dbReference type="EMBL" id="CP019236">
    <property type="protein sequence ID" value="APW40026.1"/>
    <property type="molecule type" value="Genomic_DNA"/>
</dbReference>
<evidence type="ECO:0000259" key="5">
    <source>
        <dbReference type="PROSITE" id="PS50956"/>
    </source>
</evidence>
<dbReference type="Pfam" id="PF13412">
    <property type="entry name" value="HTH_24"/>
    <property type="match status" value="1"/>
</dbReference>
<evidence type="ECO:0000256" key="1">
    <source>
        <dbReference type="ARBA" id="ARBA00023015"/>
    </source>
</evidence>
<keyword evidence="7" id="KW-1185">Reference proteome</keyword>
<protein>
    <submittedName>
        <fullName evidence="6">ArsR family transcriptional regulator</fullName>
    </submittedName>
</protein>
<dbReference type="PANTHER" id="PTHR30154">
    <property type="entry name" value="LEUCINE-RESPONSIVE REGULATORY PROTEIN"/>
    <property type="match status" value="1"/>
</dbReference>
<dbReference type="SUPFAM" id="SSF46785">
    <property type="entry name" value="Winged helix' DNA-binding domain"/>
    <property type="match status" value="1"/>
</dbReference>
<keyword evidence="3" id="KW-0010">Activator</keyword>
<dbReference type="Gene3D" id="1.10.10.10">
    <property type="entry name" value="Winged helix-like DNA-binding domain superfamily/Winged helix DNA-binding domain"/>
    <property type="match status" value="1"/>
</dbReference>
<dbReference type="InterPro" id="IPR019888">
    <property type="entry name" value="Tscrpt_reg_AsnC-like"/>
</dbReference>
<dbReference type="KEGG" id="rhy:RD110_24830"/>
<reference evidence="6 7" key="1">
    <citation type="submission" date="2017-01" db="EMBL/GenBank/DDBJ databases">
        <authorList>
            <person name="Mah S.A."/>
            <person name="Swanson W.J."/>
            <person name="Moy G.W."/>
            <person name="Vacquier V.D."/>
        </authorList>
    </citation>
    <scope>NUCLEOTIDE SEQUENCE [LARGE SCALE GENOMIC DNA]</scope>
    <source>
        <strain evidence="6 7">DCY110</strain>
    </source>
</reference>
<dbReference type="OrthoDB" id="8526125at2"/>
<dbReference type="GO" id="GO:0043565">
    <property type="term" value="F:sequence-specific DNA binding"/>
    <property type="evidence" value="ECO:0007669"/>
    <property type="project" value="InterPro"/>
</dbReference>
<dbReference type="Gene3D" id="3.30.70.920">
    <property type="match status" value="1"/>
</dbReference>
<dbReference type="STRING" id="1842727.RD110_24830"/>
<dbReference type="InterPro" id="IPR011008">
    <property type="entry name" value="Dimeric_a/b-barrel"/>
</dbReference>
<dbReference type="GO" id="GO:0043200">
    <property type="term" value="P:response to amino acid"/>
    <property type="evidence" value="ECO:0007669"/>
    <property type="project" value="TreeGrafter"/>
</dbReference>
<dbReference type="InterPro" id="IPR036388">
    <property type="entry name" value="WH-like_DNA-bd_sf"/>
</dbReference>
<feature type="domain" description="HTH asnC-type" evidence="5">
    <location>
        <begin position="11"/>
        <end position="72"/>
    </location>
</feature>
<evidence type="ECO:0000313" key="6">
    <source>
        <dbReference type="EMBL" id="APW40026.1"/>
    </source>
</evidence>
<dbReference type="InterPro" id="IPR019887">
    <property type="entry name" value="Tscrpt_reg_AsnC/Lrp_C"/>
</dbReference>
<dbReference type="AlphaFoldDB" id="A0A1P8K210"/>
<dbReference type="GO" id="GO:0005829">
    <property type="term" value="C:cytosol"/>
    <property type="evidence" value="ECO:0007669"/>
    <property type="project" value="TreeGrafter"/>
</dbReference>
<dbReference type="PRINTS" id="PR00033">
    <property type="entry name" value="HTHASNC"/>
</dbReference>
<dbReference type="InterPro" id="IPR000485">
    <property type="entry name" value="AsnC-type_HTH_dom"/>
</dbReference>
<dbReference type="Pfam" id="PF01037">
    <property type="entry name" value="AsnC_trans_reg"/>
    <property type="match status" value="1"/>
</dbReference>
<gene>
    <name evidence="6" type="ORF">RD110_24830</name>
</gene>
<dbReference type="PANTHER" id="PTHR30154:SF0">
    <property type="entry name" value="LEUCINE-RESPONSIVE REGULATORY PROTEIN"/>
    <property type="match status" value="1"/>
</dbReference>
<sequence length="161" mass="18114">MIASPSPIPEIDRLDRRILDVLQRDGRTSNLKLAEAVALSPTAVLARVQRLTRDGYILGYEARLNPLQLGAAMMVFVEVLLDRTTPNVFEAFKAAVQVHPEIMECHMVAGGFDYLLKTRMADMPAYRHFAGTVLWQLPGVRETRTYAVMEEVKNSTHLSLF</sequence>
<dbReference type="SMART" id="SM00344">
    <property type="entry name" value="HTH_ASNC"/>
    <property type="match status" value="1"/>
</dbReference>
<accession>A0A1P8K210</accession>
<dbReference type="RefSeq" id="WP_076203172.1">
    <property type="nucleotide sequence ID" value="NZ_CP019236.1"/>
</dbReference>
<name>A0A1P8K210_9BURK</name>